<name>A0ABB0MV24_HUMAN</name>
<proteinExistence type="predicted"/>
<accession>A0ABB0MV24</accession>
<dbReference type="EMBL" id="AL136169">
    <property type="status" value="NOT_ANNOTATED_CDS"/>
    <property type="molecule type" value="Genomic_DNA"/>
</dbReference>
<protein>
    <submittedName>
        <fullName evidence="1">SMIM10L2B antisense RNA 1</fullName>
    </submittedName>
</protein>
<gene>
    <name evidence="1" type="primary">SMIM10L2B-AS1</name>
</gene>
<dbReference type="EMBL" id="AL590325">
    <property type="status" value="NOT_ANNOTATED_CDS"/>
    <property type="molecule type" value="Genomic_DNA"/>
</dbReference>
<dbReference type="Ensembl" id="ENST00000663806.2">
    <property type="protein sequence ID" value="ENSP00000520617.1"/>
    <property type="gene ID" value="ENSG00000228372.8"/>
</dbReference>
<sequence length="99" mass="11325">MAQGHSEVGPSTSAWSIRRKVDEYLRPSLASKSVLSVLLSRQLGNHRNDVDLTEWLWTLKQAIPGWTWPLPTRHTINPPLPPGEDRKSKKMVWINKSFP</sequence>
<reference evidence="1 2" key="2">
    <citation type="journal article" date="2004" name="Nature">
        <title>Finishing the euchromatic sequence of the human genome.</title>
        <authorList>
            <consortium name="International Human Genome Sequencing Consortium"/>
        </authorList>
    </citation>
    <scope>NUCLEOTIDE SEQUENCE [LARGE SCALE GENOMIC DNA]</scope>
</reference>
<dbReference type="HGNC" id="HGNC:53137">
    <property type="gene designation" value="SMIM10L2B-AS1"/>
</dbReference>
<keyword evidence="2" id="KW-1185">Reference proteome</keyword>
<organism evidence="1 2">
    <name type="scientific">Homo sapiens</name>
    <name type="common">Human</name>
    <dbReference type="NCBI Taxonomy" id="9606"/>
    <lineage>
        <taxon>Eukaryota</taxon>
        <taxon>Metazoa</taxon>
        <taxon>Chordata</taxon>
        <taxon>Craniata</taxon>
        <taxon>Vertebrata</taxon>
        <taxon>Euteleostomi</taxon>
        <taxon>Mammalia</taxon>
        <taxon>Eutheria</taxon>
        <taxon>Euarchontoglires</taxon>
        <taxon>Primates</taxon>
        <taxon>Haplorrhini</taxon>
        <taxon>Catarrhini</taxon>
        <taxon>Hominidae</taxon>
        <taxon>Homo</taxon>
    </lineage>
</organism>
<evidence type="ECO:0000313" key="1">
    <source>
        <dbReference type="Ensembl" id="ENSP00000520618.1"/>
    </source>
</evidence>
<reference evidence="1" key="4">
    <citation type="submission" date="2025-05" db="UniProtKB">
        <authorList>
            <consortium name="Ensembl"/>
        </authorList>
    </citation>
    <scope>IDENTIFICATION</scope>
</reference>
<dbReference type="AlphaFoldDB" id="A0ABB0MV24"/>
<dbReference type="GeneTree" id="ENSGT01130000278756"/>
<dbReference type="Ensembl" id="ENST00000608079.6">
    <property type="protein sequence ID" value="ENSP00000520616.1"/>
    <property type="gene ID" value="ENSG00000228372.8"/>
</dbReference>
<evidence type="ECO:0000313" key="2">
    <source>
        <dbReference type="Proteomes" id="UP000005640"/>
    </source>
</evidence>
<dbReference type="Ensembl" id="ENST00000453528.2">
    <property type="protein sequence ID" value="ENSP00000520618.1"/>
    <property type="gene ID" value="ENSG00000228372.8"/>
</dbReference>
<dbReference type="EMBL" id="AC234771">
    <property type="status" value="NOT_ANNOTATED_CDS"/>
    <property type="molecule type" value="Genomic_DNA"/>
</dbReference>
<dbReference type="Proteomes" id="UP000005640">
    <property type="component" value="Chromosome X"/>
</dbReference>
<reference evidence="1 2" key="1">
    <citation type="journal article" date="2001" name="Nature">
        <title>Initial sequencing and analysis of the human genome.</title>
        <authorList>
            <consortium name="International Human Genome Sequencing Consortium"/>
            <person name="Lander E.S."/>
            <person name="Linton L.M."/>
            <person name="Birren B."/>
            <person name="Nusbaum C."/>
            <person name="Zody M.C."/>
            <person name="Baldwin J."/>
            <person name="Devon K."/>
            <person name="Dewar K."/>
            <person name="Doyle M."/>
            <person name="FitzHugh W."/>
            <person name="Funke R."/>
            <person name="Gage D."/>
            <person name="Harris K."/>
            <person name="Heaford A."/>
            <person name="Howland J."/>
            <person name="Kann L."/>
            <person name="Lehoczky J."/>
            <person name="LeVine R."/>
            <person name="McEwan P."/>
            <person name="McKernan K."/>
            <person name="Meldrim J."/>
            <person name="Mesirov J.P."/>
            <person name="Miranda C."/>
            <person name="Morris W."/>
            <person name="Naylor J."/>
            <person name="Raymond C."/>
            <person name="Rosetti M."/>
            <person name="Santos R."/>
            <person name="Sheridan A."/>
            <person name="Sougnez C."/>
            <person name="Stange-Thomann N."/>
            <person name="Stojanovic N."/>
            <person name="Subramanian A."/>
            <person name="Wyman D."/>
            <person name="Rogers J."/>
            <person name="Sulston J."/>
            <person name="Ainscough R."/>
            <person name="Beck S."/>
            <person name="Bentley D."/>
            <person name="Burton J."/>
            <person name="Clee C."/>
            <person name="Carter N."/>
            <person name="Coulson A."/>
            <person name="Deadman R."/>
            <person name="Deloukas P."/>
            <person name="Dunham A."/>
            <person name="Dunham I."/>
            <person name="Durbin R."/>
            <person name="French L."/>
            <person name="Grafham D."/>
            <person name="Gregory S."/>
            <person name="Hubbard T."/>
            <person name="Humphray S."/>
            <person name="Hunt A."/>
            <person name="Jones M."/>
            <person name="Lloyd C."/>
            <person name="McMurray A."/>
            <person name="Matthews L."/>
            <person name="Mercer S."/>
            <person name="Milne S."/>
            <person name="Mullikin J.C."/>
            <person name="Mungall A."/>
            <person name="Plumb R."/>
            <person name="Ross M."/>
            <person name="Shownkeen R."/>
            <person name="Sims S."/>
            <person name="Waterston R.H."/>
            <person name="Wilson R.K."/>
            <person name="Hillier L.W."/>
            <person name="McPherson J.D."/>
            <person name="Marra M.A."/>
            <person name="Mardis E.R."/>
            <person name="Fulton L.A."/>
            <person name="Chinwalla A.T."/>
            <person name="Pepin K.H."/>
            <person name="Gish W.R."/>
            <person name="Chissoe S.L."/>
            <person name="Wendl M.C."/>
            <person name="Delehaunty K.D."/>
            <person name="Miner T.L."/>
            <person name="Delehaunty A."/>
            <person name="Kramer J.B."/>
            <person name="Cook L.L."/>
            <person name="Fulton R.S."/>
            <person name="Johnson D.L."/>
            <person name="Minx P.J."/>
            <person name="Clifton S.W."/>
            <person name="Hawkins T."/>
            <person name="Branscomb E."/>
            <person name="Predki P."/>
            <person name="Richardson P."/>
            <person name="Wenning S."/>
            <person name="Slezak T."/>
            <person name="Doggett N."/>
            <person name="Cheng J.F."/>
            <person name="Olsen A."/>
            <person name="Lucas S."/>
            <person name="Elkin C."/>
            <person name="Uberbacher E."/>
            <person name="Frazier M."/>
            <person name="Gibbs R.A."/>
            <person name="Muzny D.M."/>
            <person name="Scherer S.E."/>
            <person name="Bouck J.B."/>
            <person name="Sodergren E.J."/>
            <person name="Worley K.C."/>
            <person name="Rives C.M."/>
            <person name="Gorrell J.H."/>
            <person name="Metzker M.L."/>
            <person name="Naylor S.L."/>
            <person name="Kucherlapati R.S."/>
            <person name="Nelson D.L."/>
            <person name="Weinstock G.M."/>
            <person name="Sakaki Y."/>
            <person name="Fujiyama A."/>
            <person name="Hattori M."/>
            <person name="Yada T."/>
            <person name="Toyoda A."/>
            <person name="Itoh T."/>
            <person name="Kawagoe C."/>
            <person name="Watanabe H."/>
            <person name="Totoki Y."/>
            <person name="Taylor T."/>
            <person name="Weissenbach J."/>
            <person name="Heilig R."/>
            <person name="Saurin W."/>
            <person name="Artiguenave F."/>
            <person name="Brottier P."/>
            <person name="Bruls T."/>
            <person name="Pelletier E."/>
            <person name="Robert C."/>
            <person name="Wincker P."/>
            <person name="Smith D.R."/>
            <person name="Doucette-Stamm L."/>
            <person name="Rubenfield M."/>
            <person name="Weinstock K."/>
            <person name="Lee H.M."/>
            <person name="Dubois J."/>
            <person name="Rosenthal A."/>
            <person name="Platzer M."/>
            <person name="Nyakatura G."/>
            <person name="Taudien S."/>
            <person name="Rump A."/>
            <person name="Yang H."/>
            <person name="Yu J."/>
            <person name="Wang J."/>
            <person name="Huang G."/>
            <person name="Gu J."/>
            <person name="Hood L."/>
            <person name="Rowen L."/>
            <person name="Madan A."/>
            <person name="Qin S."/>
            <person name="Davis R.W."/>
            <person name="Federspiel N.A."/>
            <person name="Abola A.P."/>
            <person name="Proctor M.J."/>
            <person name="Myers R.M."/>
            <person name="Schmutz J."/>
            <person name="Dickson M."/>
            <person name="Grimwood J."/>
            <person name="Cox D.R."/>
            <person name="Olson M.V."/>
            <person name="Kaul R."/>
            <person name="Raymond C."/>
            <person name="Shimizu N."/>
            <person name="Kawasaki K."/>
            <person name="Minoshima S."/>
            <person name="Evans G.A."/>
            <person name="Athanasiou M."/>
            <person name="Schultz R."/>
            <person name="Roe B.A."/>
            <person name="Chen F."/>
            <person name="Pan H."/>
            <person name="Ramser J."/>
            <person name="Lehrach H."/>
            <person name="Reinhardt R."/>
            <person name="McCombie W.R."/>
            <person name="de la Bastide M."/>
            <person name="Dedhia N."/>
            <person name="Blocker H."/>
            <person name="Hornischer K."/>
            <person name="Nordsiek G."/>
            <person name="Agarwala R."/>
            <person name="Aravind L."/>
            <person name="Bailey J.A."/>
            <person name="Bateman A."/>
            <person name="Batzoglou S."/>
            <person name="Birney E."/>
            <person name="Bork P."/>
            <person name="Brown D.G."/>
            <person name="Burge C.B."/>
            <person name="Cerutti L."/>
            <person name="Chen H.C."/>
            <person name="Church D."/>
            <person name="Clamp M."/>
            <person name="Copley R.R."/>
            <person name="Doerks T."/>
            <person name="Eddy S.R."/>
            <person name="Eichler E.E."/>
            <person name="Furey T.S."/>
            <person name="Galagan J."/>
            <person name="Gilbert J.G."/>
            <person name="Harmon C."/>
            <person name="Hayashizaki Y."/>
            <person name="Haussler D."/>
            <person name="Hermjakob H."/>
            <person name="Hokamp K."/>
            <person name="Jang W."/>
            <person name="Johnson L.S."/>
            <person name="Jones T.A."/>
            <person name="Kasif S."/>
            <person name="Kaspryzk A."/>
            <person name="Kennedy S."/>
            <person name="Kent W.J."/>
            <person name="Kitts P."/>
            <person name="Koonin E.V."/>
            <person name="Korf I."/>
            <person name="Kulp D."/>
            <person name="Lancet D."/>
            <person name="Lowe T.M."/>
            <person name="McLysaght A."/>
            <person name="Mikkelsen T."/>
            <person name="Moran J.V."/>
            <person name="Mulder N."/>
            <person name="Pollara V.J."/>
            <person name="Ponting C.P."/>
            <person name="Schuler G."/>
            <person name="Schultz J."/>
            <person name="Slater G."/>
            <person name="Smit A.F."/>
            <person name="Stupka E."/>
            <person name="Szustakowski J."/>
            <person name="Thierry-Mieg D."/>
            <person name="Thierry-Mieg J."/>
            <person name="Wagner L."/>
            <person name="Wallis J."/>
            <person name="Wheeler R."/>
            <person name="Williams A."/>
            <person name="Wolf Y.I."/>
            <person name="Wolfe K.H."/>
            <person name="Yang S.P."/>
            <person name="Yeh R.F."/>
            <person name="Collins F."/>
            <person name="Guyer M.S."/>
            <person name="Peterson J."/>
            <person name="Felsenfeld A."/>
            <person name="Wetterstrand K.A."/>
            <person name="Patrinos A."/>
            <person name="Morgan M.J."/>
            <person name="de Jong P."/>
            <person name="Catanese J.J."/>
            <person name="Osoegawa K."/>
            <person name="Shizuya H."/>
            <person name="Choi S."/>
            <person name="Chen Y.J."/>
        </authorList>
    </citation>
    <scope>NUCLEOTIDE SEQUENCE [LARGE SCALE GENOMIC DNA]</scope>
</reference>
<reference evidence="1 2" key="3">
    <citation type="journal article" date="2005" name="Nature">
        <title>The DNA sequence of the human X chromosome.</title>
        <authorList>
            <person name="Ross M.T."/>
            <person name="Grafham D.V."/>
            <person name="Coffey A.J."/>
            <person name="Scherer S."/>
            <person name="McLay K."/>
            <person name="Muzny D."/>
            <person name="Platzer M."/>
            <person name="Howell G.R."/>
            <person name="Burrows C."/>
            <person name="Bird C.P."/>
            <person name="Frankish A."/>
            <person name="Lovell F.L."/>
            <person name="Howe K.L."/>
            <person name="Ashurst J.L."/>
            <person name="Fulton R.S."/>
            <person name="Sudbrak R."/>
            <person name="Wen G."/>
            <person name="Jones M.C."/>
            <person name="Hurles M.E."/>
            <person name="Andrews T.D."/>
            <person name="Scott C.E."/>
            <person name="Searle S."/>
            <person name="Ramser J."/>
            <person name="Whittaker A."/>
            <person name="Deadman R."/>
            <person name="Carter N.P."/>
            <person name="Hunt S.E."/>
            <person name="Chen R."/>
            <person name="Cree A."/>
            <person name="Gunaratne P."/>
            <person name="Havlak P."/>
            <person name="Hodgson A."/>
            <person name="Metzker M.L."/>
            <person name="Richards S."/>
            <person name="Scott G."/>
            <person name="Steffen D."/>
            <person name="Sodergren E."/>
            <person name="Wheeler D.A."/>
            <person name="Worley K.C."/>
            <person name="Ainscough R."/>
            <person name="Ambrose K.D."/>
            <person name="Ansari-Lari M.A."/>
            <person name="Aradhya S."/>
            <person name="Ashwell R.I."/>
            <person name="Babbage A.K."/>
            <person name="Bagguley C.L."/>
            <person name="Ballabio A."/>
            <person name="Banerjee R."/>
            <person name="Barker G.E."/>
            <person name="Barlow K.F."/>
            <person name="Barrett I.P."/>
            <person name="Bates K.N."/>
            <person name="Beare D.M."/>
            <person name="Beasley H."/>
            <person name="Beasley O."/>
            <person name="Beck A."/>
            <person name="Bethel G."/>
            <person name="Blechschmidt K."/>
            <person name="Brady N."/>
            <person name="Bray-Allen S."/>
            <person name="Bridgeman A.M."/>
            <person name="Brown A.J."/>
            <person name="Brown M.J."/>
            <person name="Bonnin D."/>
            <person name="Bruford E.A."/>
            <person name="Buhay C."/>
            <person name="Burch P."/>
            <person name="Burford D."/>
            <person name="Burgess J."/>
            <person name="Burrill W."/>
            <person name="Burton J."/>
            <person name="Bye J.M."/>
            <person name="Carder C."/>
            <person name="Carrel L."/>
            <person name="Chako J."/>
            <person name="Chapman J.C."/>
            <person name="Chavez D."/>
            <person name="Chen E."/>
            <person name="Chen G."/>
            <person name="Chen Y."/>
            <person name="Chen Z."/>
            <person name="Chinault C."/>
            <person name="Ciccodicola A."/>
            <person name="Clark S.Y."/>
            <person name="Clarke G."/>
            <person name="Clee C.M."/>
            <person name="Clegg S."/>
            <person name="Clerc-Blankenburg K."/>
            <person name="Clifford K."/>
            <person name="Cobley V."/>
            <person name="Cole C.G."/>
            <person name="Conquer J.S."/>
            <person name="Corby N."/>
            <person name="Connor R.E."/>
            <person name="David R."/>
            <person name="Davies J."/>
            <person name="Davis C."/>
            <person name="Davis J."/>
            <person name="Delgado O."/>
            <person name="Deshazo D."/>
            <person name="Dhami P."/>
            <person name="Ding Y."/>
            <person name="Dinh H."/>
            <person name="Dodsworth S."/>
            <person name="Draper H."/>
            <person name="Dugan-Rocha S."/>
            <person name="Dunham A."/>
            <person name="Dunn M."/>
            <person name="Durbin K.J."/>
            <person name="Dutta I."/>
            <person name="Eades T."/>
            <person name="Ellwood M."/>
            <person name="Emery-Cohen A."/>
            <person name="Errington H."/>
            <person name="Evans K.L."/>
            <person name="Faulkner L."/>
            <person name="Francis F."/>
            <person name="Frankland J."/>
            <person name="Fraser A.E."/>
            <person name="Galgoczy P."/>
            <person name="Gilbert J."/>
            <person name="Gill R."/>
            <person name="Glockner G."/>
            <person name="Gregory S.G."/>
            <person name="Gribble S."/>
            <person name="Griffiths C."/>
            <person name="Grocock R."/>
            <person name="Gu Y."/>
            <person name="Gwilliam R."/>
            <person name="Hamilton C."/>
            <person name="Hart E.A."/>
            <person name="Hawes A."/>
            <person name="Heath P.D."/>
            <person name="Heitmann K."/>
            <person name="Hennig S."/>
            <person name="Hernandez J."/>
            <person name="Hinzmann B."/>
            <person name="Ho S."/>
            <person name="Hoffs M."/>
            <person name="Howden P.J."/>
            <person name="Huckle E.J."/>
            <person name="Hume J."/>
            <person name="Hunt P.J."/>
            <person name="Hunt A.R."/>
            <person name="Isherwood J."/>
            <person name="Jacob L."/>
            <person name="Johnson D."/>
            <person name="Jones S."/>
            <person name="de Jong P.J."/>
            <person name="Joseph S.S."/>
            <person name="Keenan S."/>
            <person name="Kelly S."/>
            <person name="Kershaw J.K."/>
            <person name="Khan Z."/>
            <person name="Kioschis P."/>
            <person name="Klages S."/>
            <person name="Knights A.J."/>
            <person name="Kosiura A."/>
            <person name="Kovar-Smith C."/>
            <person name="Laird G.K."/>
            <person name="Langford C."/>
            <person name="Lawlor S."/>
            <person name="Leversha M."/>
            <person name="Lewis L."/>
            <person name="Liu W."/>
            <person name="Lloyd C."/>
            <person name="Lloyd D.M."/>
            <person name="Loulseged H."/>
            <person name="Loveland J.E."/>
            <person name="Lovell J.D."/>
            <person name="Lozado R."/>
            <person name="Lu J."/>
            <person name="Lyne R."/>
            <person name="Ma J."/>
            <person name="Maheshwari M."/>
            <person name="Matthews L.H."/>
            <person name="McDowall J."/>
            <person name="McLaren S."/>
            <person name="McMurray A."/>
            <person name="Meidl P."/>
            <person name="Meitinger T."/>
            <person name="Milne S."/>
            <person name="Miner G."/>
            <person name="Mistry S.L."/>
            <person name="Morgan M."/>
            <person name="Morris S."/>
            <person name="Muller I."/>
            <person name="Mullikin J.C."/>
            <person name="Nguyen N."/>
            <person name="Nordsiek G."/>
            <person name="Nyakatura G."/>
            <person name="O'Dell C.N."/>
            <person name="Okwuonu G."/>
            <person name="Palmer S."/>
            <person name="Pandian R."/>
            <person name="Parker D."/>
            <person name="Parrish J."/>
            <person name="Pasternak S."/>
            <person name="Patel D."/>
            <person name="Pearce A.V."/>
            <person name="Pearson D.M."/>
            <person name="Pelan S.E."/>
            <person name="Perez L."/>
            <person name="Porter K.M."/>
            <person name="Ramsey Y."/>
            <person name="Reichwald K."/>
            <person name="Rhodes S."/>
            <person name="Ridler K.A."/>
            <person name="Schlessinger D."/>
            <person name="Schueler M.G."/>
            <person name="Sehra H.K."/>
            <person name="Shaw-Smith C."/>
            <person name="Shen H."/>
            <person name="Sheridan E.M."/>
            <person name="Shownkeen R."/>
            <person name="Skuce C.D."/>
            <person name="Smith M.L."/>
            <person name="Sotheran E.C."/>
            <person name="Steingruber H.E."/>
            <person name="Steward C.A."/>
            <person name="Storey R."/>
            <person name="Swann R.M."/>
            <person name="Swarbreck D."/>
            <person name="Tabor P.E."/>
            <person name="Taudien S."/>
            <person name="Taylor T."/>
            <person name="Teague B."/>
            <person name="Thomas K."/>
            <person name="Thorpe A."/>
            <person name="Timms K."/>
            <person name="Tracey A."/>
            <person name="Trevanion S."/>
            <person name="Tromans A.C."/>
            <person name="d'Urso M."/>
            <person name="Verduzco D."/>
            <person name="Villasana D."/>
            <person name="Waldron L."/>
            <person name="Wall M."/>
            <person name="Wang Q."/>
            <person name="Warren J."/>
            <person name="Warry G.L."/>
            <person name="Wei X."/>
            <person name="West A."/>
            <person name="Whitehead S.L."/>
            <person name="Whiteley M.N."/>
            <person name="Wilkinson J.E."/>
            <person name="Willey D.L."/>
            <person name="Williams G."/>
            <person name="Williams L."/>
            <person name="Williamson A."/>
            <person name="Williamson H."/>
            <person name="Wilming L."/>
            <person name="Woodmansey R.L."/>
            <person name="Wray P.W."/>
            <person name="Yen J."/>
            <person name="Zhang J."/>
            <person name="Zhou J."/>
            <person name="Zoghbi H."/>
            <person name="Zorilla S."/>
            <person name="Buck D."/>
            <person name="Reinhardt R."/>
            <person name="Poustka A."/>
            <person name="Rosenthal A."/>
            <person name="Lehrach H."/>
            <person name="Meindl A."/>
            <person name="Minx P.J."/>
            <person name="Hillier L.W."/>
            <person name="Willard H.F."/>
            <person name="Wilson R.K."/>
            <person name="Waterston R.H."/>
            <person name="Rice C.M."/>
            <person name="Vaudin M."/>
            <person name="Coulson A."/>
            <person name="Nelson D.L."/>
            <person name="Weinstock G."/>
            <person name="Sulston J.E."/>
            <person name="Durbin R."/>
            <person name="Hubbard T."/>
            <person name="Gibbs R.A."/>
            <person name="Beck S."/>
            <person name="Rogers J."/>
            <person name="Bentley D.R."/>
        </authorList>
    </citation>
    <scope>NUCLEOTIDE SEQUENCE [LARGE SCALE GENOMIC DNA]</scope>
</reference>
<dbReference type="GeneCards" id="SMIM10L2B-AS1"/>